<sequence>MHKSVKVSNDGSNVRANITRYYTSKTIGSRALIDQGVQSSFISERLCQFSKFKKNSVRVSITGTGGDKEYLCKSTVEFNVQPHFKSNFSCDVTEYVIPKITTYEPFTTSSTNWQRFKDITLADPSFGESDRIEILLGAQVHAQIRAAGKSTLDTGCFKTGFPPKFPFSGFSVFPLPYRCKPGRMRSSVNHSALEVELNTLLRSFREMEKNPRKKHLTEAEQEYEDNYKKTVIRTKTGNYEMRLPKKSNIPDNWGNSYTLAANTSQVRILQRGKELGKSYQLKSLNPILRDGLFRVG</sequence>
<accession>A0A232FL28</accession>
<comment type="caution">
    <text evidence="1">The sequence shown here is derived from an EMBL/GenBank/DDBJ whole genome shotgun (WGS) entry which is preliminary data.</text>
</comment>
<organism evidence="1 2">
    <name type="scientific">Trichomalopsis sarcophagae</name>
    <dbReference type="NCBI Taxonomy" id="543379"/>
    <lineage>
        <taxon>Eukaryota</taxon>
        <taxon>Metazoa</taxon>
        <taxon>Ecdysozoa</taxon>
        <taxon>Arthropoda</taxon>
        <taxon>Hexapoda</taxon>
        <taxon>Insecta</taxon>
        <taxon>Pterygota</taxon>
        <taxon>Neoptera</taxon>
        <taxon>Endopterygota</taxon>
        <taxon>Hymenoptera</taxon>
        <taxon>Apocrita</taxon>
        <taxon>Proctotrupomorpha</taxon>
        <taxon>Chalcidoidea</taxon>
        <taxon>Pteromalidae</taxon>
        <taxon>Pteromalinae</taxon>
        <taxon>Trichomalopsis</taxon>
    </lineage>
</organism>
<evidence type="ECO:0000313" key="2">
    <source>
        <dbReference type="Proteomes" id="UP000215335"/>
    </source>
</evidence>
<dbReference type="AlphaFoldDB" id="A0A232FL28"/>
<name>A0A232FL28_9HYME</name>
<dbReference type="EMBL" id="NNAY01000076">
    <property type="protein sequence ID" value="OXU31220.1"/>
    <property type="molecule type" value="Genomic_DNA"/>
</dbReference>
<dbReference type="OrthoDB" id="5920040at2759"/>
<dbReference type="STRING" id="543379.A0A232FL28"/>
<feature type="non-terminal residue" evidence="1">
    <location>
        <position position="296"/>
    </location>
</feature>
<proteinExistence type="predicted"/>
<evidence type="ECO:0000313" key="1">
    <source>
        <dbReference type="EMBL" id="OXU31220.1"/>
    </source>
</evidence>
<keyword evidence="2" id="KW-1185">Reference proteome</keyword>
<reference evidence="1 2" key="1">
    <citation type="journal article" date="2017" name="Curr. Biol.">
        <title>The Evolution of Venom by Co-option of Single-Copy Genes.</title>
        <authorList>
            <person name="Martinson E.O."/>
            <person name="Mrinalini"/>
            <person name="Kelkar Y.D."/>
            <person name="Chang C.H."/>
            <person name="Werren J.H."/>
        </authorList>
    </citation>
    <scope>NUCLEOTIDE SEQUENCE [LARGE SCALE GENOMIC DNA]</scope>
    <source>
        <strain evidence="1 2">Alberta</strain>
        <tissue evidence="1">Whole body</tissue>
    </source>
</reference>
<dbReference type="Proteomes" id="UP000215335">
    <property type="component" value="Unassembled WGS sequence"/>
</dbReference>
<protein>
    <submittedName>
        <fullName evidence="1">Uncharacterized protein</fullName>
    </submittedName>
</protein>
<gene>
    <name evidence="1" type="ORF">TSAR_007794</name>
</gene>